<dbReference type="InterPro" id="IPR032675">
    <property type="entry name" value="LRR_dom_sf"/>
</dbReference>
<keyword evidence="4" id="KW-0067">ATP-binding</keyword>
<gene>
    <name evidence="7" type="ORF">P43SY_009837</name>
</gene>
<keyword evidence="5" id="KW-0472">Membrane</keyword>
<keyword evidence="5" id="KW-0812">Transmembrane</keyword>
<evidence type="ECO:0000313" key="8">
    <source>
        <dbReference type="Proteomes" id="UP001209570"/>
    </source>
</evidence>
<keyword evidence="5" id="KW-1133">Transmembrane helix</keyword>
<dbReference type="InterPro" id="IPR011009">
    <property type="entry name" value="Kinase-like_dom_sf"/>
</dbReference>
<dbReference type="InterPro" id="IPR008271">
    <property type="entry name" value="Ser/Thr_kinase_AS"/>
</dbReference>
<dbReference type="Proteomes" id="UP001209570">
    <property type="component" value="Unassembled WGS sequence"/>
</dbReference>
<keyword evidence="3" id="KW-0547">Nucleotide-binding</keyword>
<evidence type="ECO:0000256" key="1">
    <source>
        <dbReference type="ARBA" id="ARBA00022614"/>
    </source>
</evidence>
<dbReference type="EMBL" id="JAKCXM010000431">
    <property type="protein sequence ID" value="KAJ0394151.1"/>
    <property type="molecule type" value="Genomic_DNA"/>
</dbReference>
<evidence type="ECO:0000313" key="7">
    <source>
        <dbReference type="EMBL" id="KAJ0394151.1"/>
    </source>
</evidence>
<dbReference type="Gene3D" id="3.30.200.20">
    <property type="entry name" value="Phosphorylase Kinase, domain 1"/>
    <property type="match status" value="1"/>
</dbReference>
<dbReference type="PANTHER" id="PTHR48056">
    <property type="entry name" value="LRR RECEPTOR-LIKE SERINE/THREONINE-PROTEIN KINASE-RELATED"/>
    <property type="match status" value="1"/>
</dbReference>
<dbReference type="SMART" id="SM00220">
    <property type="entry name" value="S_TKc"/>
    <property type="match status" value="1"/>
</dbReference>
<dbReference type="Gene3D" id="1.10.510.10">
    <property type="entry name" value="Transferase(Phosphotransferase) domain 1"/>
    <property type="match status" value="1"/>
</dbReference>
<dbReference type="PANTHER" id="PTHR48056:SF81">
    <property type="entry name" value="RECEPTOR PROTEIN-TYROSINE KINASE CEPR1"/>
    <property type="match status" value="1"/>
</dbReference>
<evidence type="ECO:0000256" key="5">
    <source>
        <dbReference type="SAM" id="Phobius"/>
    </source>
</evidence>
<accession>A0AAD5LA70</accession>
<proteinExistence type="predicted"/>
<sequence>MASSTTPTACGSAGPATRLLTTDCGSDCGPYTLCIRSGPACEATSCLTPSNASAPTVWTVAVAESPPTAMDVGAAAQARAIGVTAIAPLAPPPTVKALVLLGDGTRLSTTSTDARAFVRGLGNLLALEIRRLHLSLPLYPALARLPALQRLVLDDAAPCDVTANATGSEVAAAASTQVDATLKAMAALRQLSLRQAGLTAIPSAIQGLHQLVELALSNCSFGSIPRDLVNIQSLQRLTIVESPLETLPPDLLKASALRRLDLSHNALSTFDTKHVNHSTLAELYLQSNRFLSIPRAVFSLPALRTLRLDDNPIRPLVVSWDEISFLQRLDVFIVDKAAAWNPENISDERCDVVYGDGQRRLLHGVSVCVTESGSKDTNPTTSTPRPPPLPPSVYETFLVIANVVLALLLLAAIIVVVVAMRRRHLSLRKMLAPSPTSSATDSAALGQRVTESMRRFLGLHDDDEKDIATRAKAPSRDLIEGTLMSTQWQHELARFRVDSTAVVKSKLLASGQFGHVWWATLQPSGLAVAVKSLRDPRRVSNDVVERFVREALLLAALEHPRIVPLLGVAWTSPVDLAIVLQLAERGDLLSLLAAVRPSRQETVEETKEETTESDASAADDRLPFQLRIRVALEIAEALVYLHSLSPAVLHRDLKSGNVLLDAEWHVLVADFGCARCLPEDDASDKSSSQSSRMTESVGTVRWLAPEVLAGEPYDTSVDVFALGQILSELLTDRVPYHAMRSASDRAIPDHVLATLLVSGELSPPVVEADDVAELSTIVEEDGEHDNVSETTATRRRATVSRGRRALGVLMTRCTAREPATRPSAVQIAFELRKLLVEMEGVEDVQLRALENECHGKRAGNHADEDEEVAVRAQAALSTESSVALLSSSRSLSPSATIEAVDDIALREELEINIDEKEEAKQ</sequence>
<dbReference type="PROSITE" id="PS50011">
    <property type="entry name" value="PROTEIN_KINASE_DOM"/>
    <property type="match status" value="1"/>
</dbReference>
<dbReference type="GO" id="GO:0005524">
    <property type="term" value="F:ATP binding"/>
    <property type="evidence" value="ECO:0007669"/>
    <property type="project" value="UniProtKB-KW"/>
</dbReference>
<keyword evidence="1" id="KW-0433">Leucine-rich repeat</keyword>
<evidence type="ECO:0000256" key="2">
    <source>
        <dbReference type="ARBA" id="ARBA00022737"/>
    </source>
</evidence>
<comment type="caution">
    <text evidence="7">The sequence shown here is derived from an EMBL/GenBank/DDBJ whole genome shotgun (WGS) entry which is preliminary data.</text>
</comment>
<dbReference type="InterPro" id="IPR050647">
    <property type="entry name" value="Plant_LRR-RLKs"/>
</dbReference>
<keyword evidence="8" id="KW-1185">Reference proteome</keyword>
<evidence type="ECO:0000259" key="6">
    <source>
        <dbReference type="PROSITE" id="PS50011"/>
    </source>
</evidence>
<dbReference type="PROSITE" id="PS00108">
    <property type="entry name" value="PROTEIN_KINASE_ST"/>
    <property type="match status" value="1"/>
</dbReference>
<reference evidence="7" key="1">
    <citation type="submission" date="2021-12" db="EMBL/GenBank/DDBJ databases">
        <title>Prjna785345.</title>
        <authorList>
            <person name="Rujirawat T."/>
            <person name="Krajaejun T."/>
        </authorList>
    </citation>
    <scope>NUCLEOTIDE SEQUENCE</scope>
    <source>
        <strain evidence="7">Pi057C3</strain>
    </source>
</reference>
<keyword evidence="2" id="KW-0677">Repeat</keyword>
<organism evidence="7 8">
    <name type="scientific">Pythium insidiosum</name>
    <name type="common">Pythiosis disease agent</name>
    <dbReference type="NCBI Taxonomy" id="114742"/>
    <lineage>
        <taxon>Eukaryota</taxon>
        <taxon>Sar</taxon>
        <taxon>Stramenopiles</taxon>
        <taxon>Oomycota</taxon>
        <taxon>Peronosporomycetes</taxon>
        <taxon>Pythiales</taxon>
        <taxon>Pythiaceae</taxon>
        <taxon>Pythium</taxon>
    </lineage>
</organism>
<evidence type="ECO:0000256" key="3">
    <source>
        <dbReference type="ARBA" id="ARBA00022741"/>
    </source>
</evidence>
<dbReference type="SUPFAM" id="SSF56112">
    <property type="entry name" value="Protein kinase-like (PK-like)"/>
    <property type="match status" value="1"/>
</dbReference>
<dbReference type="GO" id="GO:0004672">
    <property type="term" value="F:protein kinase activity"/>
    <property type="evidence" value="ECO:0007669"/>
    <property type="project" value="InterPro"/>
</dbReference>
<name>A0AAD5LA70_PYTIN</name>
<dbReference type="InterPro" id="IPR000719">
    <property type="entry name" value="Prot_kinase_dom"/>
</dbReference>
<evidence type="ECO:0000256" key="4">
    <source>
        <dbReference type="ARBA" id="ARBA00022840"/>
    </source>
</evidence>
<protein>
    <recommendedName>
        <fullName evidence="6">Protein kinase domain-containing protein</fullName>
    </recommendedName>
</protein>
<dbReference type="AlphaFoldDB" id="A0AAD5LA70"/>
<feature type="domain" description="Protein kinase" evidence="6">
    <location>
        <begin position="502"/>
        <end position="835"/>
    </location>
</feature>
<feature type="transmembrane region" description="Helical" evidence="5">
    <location>
        <begin position="397"/>
        <end position="420"/>
    </location>
</feature>
<dbReference type="Pfam" id="PF00069">
    <property type="entry name" value="Pkinase"/>
    <property type="match status" value="1"/>
</dbReference>
<dbReference type="SUPFAM" id="SSF52058">
    <property type="entry name" value="L domain-like"/>
    <property type="match status" value="1"/>
</dbReference>
<dbReference type="Gene3D" id="3.80.10.10">
    <property type="entry name" value="Ribonuclease Inhibitor"/>
    <property type="match status" value="1"/>
</dbReference>